<dbReference type="Proteomes" id="UP001300692">
    <property type="component" value="Unassembled WGS sequence"/>
</dbReference>
<evidence type="ECO:0000256" key="7">
    <source>
        <dbReference type="ARBA" id="ARBA00023237"/>
    </source>
</evidence>
<dbReference type="InterPro" id="IPR039426">
    <property type="entry name" value="TonB-dep_rcpt-like"/>
</dbReference>
<dbReference type="RefSeq" id="WP_264137486.1">
    <property type="nucleotide sequence ID" value="NZ_JAOYOD010000001.1"/>
</dbReference>
<dbReference type="Pfam" id="PF07715">
    <property type="entry name" value="Plug"/>
    <property type="match status" value="1"/>
</dbReference>
<protein>
    <submittedName>
        <fullName evidence="13">TonB-dependent receptor</fullName>
    </submittedName>
</protein>
<comment type="caution">
    <text evidence="13">The sequence shown here is derived from an EMBL/GenBank/DDBJ whole genome shotgun (WGS) entry which is preliminary data.</text>
</comment>
<evidence type="ECO:0000313" key="14">
    <source>
        <dbReference type="Proteomes" id="UP001300692"/>
    </source>
</evidence>
<evidence type="ECO:0000256" key="3">
    <source>
        <dbReference type="ARBA" id="ARBA00022452"/>
    </source>
</evidence>
<accession>A0ABT3CT73</accession>
<feature type="signal peptide" evidence="10">
    <location>
        <begin position="1"/>
        <end position="28"/>
    </location>
</feature>
<comment type="subcellular location">
    <subcellularLocation>
        <location evidence="1 8">Cell outer membrane</location>
        <topology evidence="1 8">Multi-pass membrane protein</topology>
    </subcellularLocation>
</comment>
<dbReference type="Pfam" id="PF13715">
    <property type="entry name" value="CarbopepD_reg_2"/>
    <property type="match status" value="1"/>
</dbReference>
<evidence type="ECO:0000256" key="2">
    <source>
        <dbReference type="ARBA" id="ARBA00022448"/>
    </source>
</evidence>
<keyword evidence="5 9" id="KW-0798">TonB box</keyword>
<evidence type="ECO:0000256" key="6">
    <source>
        <dbReference type="ARBA" id="ARBA00023136"/>
    </source>
</evidence>
<dbReference type="NCBIfam" id="TIGR04057">
    <property type="entry name" value="SusC_RagA_signa"/>
    <property type="match status" value="1"/>
</dbReference>
<keyword evidence="2 8" id="KW-0813">Transport</keyword>
<reference evidence="13 14" key="1">
    <citation type="submission" date="2022-10" db="EMBL/GenBank/DDBJ databases">
        <title>Comparative genomics and taxonomic characterization of three novel marine species of genus Reichenbachiella exhibiting antioxidant and polysaccharide degradation activities.</title>
        <authorList>
            <person name="Muhammad N."/>
            <person name="Lee Y.-J."/>
            <person name="Ko J."/>
            <person name="Kim S.-G."/>
        </authorList>
    </citation>
    <scope>NUCLEOTIDE SEQUENCE [LARGE SCALE GENOMIC DNA]</scope>
    <source>
        <strain evidence="13 14">ABR2-5</strain>
    </source>
</reference>
<comment type="similarity">
    <text evidence="8 9">Belongs to the TonB-dependent receptor family.</text>
</comment>
<evidence type="ECO:0000256" key="1">
    <source>
        <dbReference type="ARBA" id="ARBA00004571"/>
    </source>
</evidence>
<evidence type="ECO:0000256" key="5">
    <source>
        <dbReference type="ARBA" id="ARBA00023077"/>
    </source>
</evidence>
<dbReference type="InterPro" id="IPR023996">
    <property type="entry name" value="TonB-dep_OMP_SusC/RagA"/>
</dbReference>
<dbReference type="Gene3D" id="2.60.40.1120">
    <property type="entry name" value="Carboxypeptidase-like, regulatory domain"/>
    <property type="match status" value="1"/>
</dbReference>
<feature type="domain" description="TonB-dependent receptor plug" evidence="12">
    <location>
        <begin position="122"/>
        <end position="232"/>
    </location>
</feature>
<keyword evidence="3 8" id="KW-1134">Transmembrane beta strand</keyword>
<sequence length="1017" mass="112947">MKRKTILNQLKNSLLFLLCLAMSVNLQAQDVGTIKGKIKDSDGQFLPGVTVLEKGTTNGTITDLDGTYTISASPNAILVFTFVGMTTQEVPVDNRSVLDITLESDMIALDEIVVVGYGEQKKENLTGSVSTISADEMTTRPVTNLSAGLSGMAAGVSVVQNSGATAGGDGATIRIRGVGTMNNSNPLVVVDGVPSEGTSIMNDIDPNDIANISILKDAASASIYGSRGANGVILITTKRGESGKPRLTYNGYYGVQKIPRMIDYVSDFADYMELANYIRPNEQIFSAAEIQEWRDNPNDPLNHPNVNWYEEVYGGTAPIMNHSLGYSGGNERTQYRFSLSYLDQDGIISGNSLQRYGVRTNLSTEVAKGLKIGGNVFFRWTNEKPNNVNTSIQWVPNVPTVRHPDGRWGGPQSASTSGTDNPYAELANRVHEENNRKVMGDVFAEWEVISGLKATAKVSLNFGNNVSNQFFKRYDLWDFNRDIVVDQVELGTGRRGIVEHKQDYLVNTNFLLDYSKSFDNHNFNLLGGYEGLQFRSDQLKVERRQFPNNEVTGLNAGLELNAGNGTIAEWSMESYFGRINYDYNGKYLLEANLRADGSSRFKEGNRWGYFPSFSAGWNLSEEAFMSGIRFLDHLKVRASWGQLGNNRVGNYPYQPTYGLNQNYSFNGVVSSGIAQTALTNEEIVWEETTTTDFGIDAAFFEGKLSLTADYFIRDTEGILTELPIPYFLGNKDEPVVNLASMRNKGYEFVVGYRDAIGELKYNVSANLTIIDNEVTDYFADIKTGGTQIGYAYDSYFGYEVEGIFKTQEQLANAATHRANTTLGDLHIKDQITEDTDGDGVPDAANGVIGSEDQVVIGNKIPKYTYGGNIGLNYKGFDFSMLIQGISKRDRNTWDWSITPMNWVNKGVIPQRWVDEEWSAQNPDGTLPRMSPDTRDLNIATSDFWVKDVSYLRVKNMQLGYDFTHSLLTDKNISKLRVYVSADNLFTFTNEEWGFDPETTNVRNFNVRTIIFGVNVGF</sequence>
<dbReference type="SUPFAM" id="SSF49464">
    <property type="entry name" value="Carboxypeptidase regulatory domain-like"/>
    <property type="match status" value="1"/>
</dbReference>
<evidence type="ECO:0000256" key="4">
    <source>
        <dbReference type="ARBA" id="ARBA00022692"/>
    </source>
</evidence>
<dbReference type="InterPro" id="IPR036942">
    <property type="entry name" value="Beta-barrel_TonB_sf"/>
</dbReference>
<dbReference type="InterPro" id="IPR012910">
    <property type="entry name" value="Plug_dom"/>
</dbReference>
<keyword evidence="14" id="KW-1185">Reference proteome</keyword>
<evidence type="ECO:0000259" key="11">
    <source>
        <dbReference type="Pfam" id="PF00593"/>
    </source>
</evidence>
<dbReference type="InterPro" id="IPR008969">
    <property type="entry name" value="CarboxyPept-like_regulatory"/>
</dbReference>
<organism evidence="13 14">
    <name type="scientific">Reichenbachiella ulvae</name>
    <dbReference type="NCBI Taxonomy" id="2980104"/>
    <lineage>
        <taxon>Bacteria</taxon>
        <taxon>Pseudomonadati</taxon>
        <taxon>Bacteroidota</taxon>
        <taxon>Cytophagia</taxon>
        <taxon>Cytophagales</taxon>
        <taxon>Reichenbachiellaceae</taxon>
        <taxon>Reichenbachiella</taxon>
    </lineage>
</organism>
<keyword evidence="7 8" id="KW-0998">Cell outer membrane</keyword>
<dbReference type="InterPro" id="IPR023997">
    <property type="entry name" value="TonB-dep_OMP_SusC/RagA_CS"/>
</dbReference>
<dbReference type="SUPFAM" id="SSF56935">
    <property type="entry name" value="Porins"/>
    <property type="match status" value="1"/>
</dbReference>
<dbReference type="InterPro" id="IPR000531">
    <property type="entry name" value="Beta-barrel_TonB"/>
</dbReference>
<keyword evidence="13" id="KW-0675">Receptor</keyword>
<dbReference type="Pfam" id="PF00593">
    <property type="entry name" value="TonB_dep_Rec_b-barrel"/>
    <property type="match status" value="1"/>
</dbReference>
<dbReference type="Gene3D" id="2.40.170.20">
    <property type="entry name" value="TonB-dependent receptor, beta-barrel domain"/>
    <property type="match status" value="1"/>
</dbReference>
<proteinExistence type="inferred from homology"/>
<dbReference type="NCBIfam" id="TIGR04056">
    <property type="entry name" value="OMP_RagA_SusC"/>
    <property type="match status" value="1"/>
</dbReference>
<evidence type="ECO:0000313" key="13">
    <source>
        <dbReference type="EMBL" id="MCV9386670.1"/>
    </source>
</evidence>
<name>A0ABT3CT73_9BACT</name>
<feature type="chain" id="PRO_5046940244" evidence="10">
    <location>
        <begin position="29"/>
        <end position="1017"/>
    </location>
</feature>
<evidence type="ECO:0000259" key="12">
    <source>
        <dbReference type="Pfam" id="PF07715"/>
    </source>
</evidence>
<dbReference type="PROSITE" id="PS52016">
    <property type="entry name" value="TONB_DEPENDENT_REC_3"/>
    <property type="match status" value="1"/>
</dbReference>
<dbReference type="EMBL" id="JAOYOD010000001">
    <property type="protein sequence ID" value="MCV9386670.1"/>
    <property type="molecule type" value="Genomic_DNA"/>
</dbReference>
<keyword evidence="6 8" id="KW-0472">Membrane</keyword>
<evidence type="ECO:0000256" key="9">
    <source>
        <dbReference type="RuleBase" id="RU003357"/>
    </source>
</evidence>
<keyword evidence="4 8" id="KW-0812">Transmembrane</keyword>
<dbReference type="InterPro" id="IPR037066">
    <property type="entry name" value="Plug_dom_sf"/>
</dbReference>
<evidence type="ECO:0000256" key="10">
    <source>
        <dbReference type="SAM" id="SignalP"/>
    </source>
</evidence>
<evidence type="ECO:0000256" key="8">
    <source>
        <dbReference type="PROSITE-ProRule" id="PRU01360"/>
    </source>
</evidence>
<keyword evidence="10" id="KW-0732">Signal</keyword>
<feature type="domain" description="TonB-dependent receptor-like beta-barrel" evidence="11">
    <location>
        <begin position="409"/>
        <end position="984"/>
    </location>
</feature>
<dbReference type="Gene3D" id="2.170.130.10">
    <property type="entry name" value="TonB-dependent receptor, plug domain"/>
    <property type="match status" value="1"/>
</dbReference>
<gene>
    <name evidence="13" type="ORF">N7U62_08350</name>
</gene>